<dbReference type="EMBL" id="CAFBSG010000006">
    <property type="protein sequence ID" value="CAB5239867.1"/>
    <property type="molecule type" value="Genomic_DNA"/>
</dbReference>
<accession>A0A6J7XVS0</accession>
<dbReference type="Pfam" id="PF05960">
    <property type="entry name" value="DUF885"/>
    <property type="match status" value="1"/>
</dbReference>
<dbReference type="AlphaFoldDB" id="A0A6J7XVS0"/>
<gene>
    <name evidence="1" type="ORF">UFOPK3554_00515</name>
</gene>
<dbReference type="PANTHER" id="PTHR33361:SF2">
    <property type="entry name" value="DUF885 DOMAIN-CONTAINING PROTEIN"/>
    <property type="match status" value="1"/>
</dbReference>
<sequence>MSRDYYFPIDKGGQPCQTSRMTFRSAIFALSDSYVEQSAARSPMACTHLGNGLNQDKLDDFSISAAQVNANLDRETLTKLIELSPIDEIDRIAQSVMRERLESSLLLHDSNELFILWNVLTSPPSDIRSIFELMPKESEKDFDNIAKRLAVVGSALTSWIGTISTMATLGKTTAQRQVRGVIEQLEGYADGGYSAMVKNFDPISKYPSMHENAKLAEKACADTAKYLREEYLPLATPNDAVGEDRYALWARYFTGATLDLRATYEWGIADLKRINDRMWTIAEKIKPGAQSLREVADFLDTDPKYHLDTKEEILSFLQDFTDSTISRMDGEFFEIDERIKKCEVHYAPEGSASAPYYNAPSEDLARPGTTWLPKQGDNGFTWWHLISTWYHEAVPGHHLQCATVTIEKDRLSRFQRNNAWISGYGEGWALYSERFMDELGAFDNPGIEMGYLSGQALRAARIVVDIGVHLGYKDADGNVWNADSVKKILLENALQEDSMAASERDRYLGWPGQAISYKVGERAWMQTREDAKARLGSKFSLKKFHTYALKIGPMGLDPFAAEMKLWDGN</sequence>
<name>A0A6J7XVS0_9ZZZZ</name>
<evidence type="ECO:0000313" key="1">
    <source>
        <dbReference type="EMBL" id="CAB5239867.1"/>
    </source>
</evidence>
<dbReference type="PANTHER" id="PTHR33361">
    <property type="entry name" value="GLR0591 PROTEIN"/>
    <property type="match status" value="1"/>
</dbReference>
<reference evidence="1" key="1">
    <citation type="submission" date="2020-05" db="EMBL/GenBank/DDBJ databases">
        <authorList>
            <person name="Chiriac C."/>
            <person name="Salcher M."/>
            <person name="Ghai R."/>
            <person name="Kavagutti S V."/>
        </authorList>
    </citation>
    <scope>NUCLEOTIDE SEQUENCE</scope>
</reference>
<proteinExistence type="predicted"/>
<protein>
    <submittedName>
        <fullName evidence="1">Unannotated protein</fullName>
    </submittedName>
</protein>
<dbReference type="InterPro" id="IPR010281">
    <property type="entry name" value="DUF885"/>
</dbReference>
<organism evidence="1">
    <name type="scientific">freshwater metagenome</name>
    <dbReference type="NCBI Taxonomy" id="449393"/>
    <lineage>
        <taxon>unclassified sequences</taxon>
        <taxon>metagenomes</taxon>
        <taxon>ecological metagenomes</taxon>
    </lineage>
</organism>